<dbReference type="RefSeq" id="WP_135636359.1">
    <property type="nucleotide sequence ID" value="NZ_JAMQQA010000001.1"/>
</dbReference>
<name>A0A6N4Q9K6_9LEPT</name>
<dbReference type="InterPro" id="IPR058081">
    <property type="entry name" value="LBF_2127"/>
</dbReference>
<protein>
    <recommendedName>
        <fullName evidence="3">Lipoprotein</fullName>
    </recommendedName>
</protein>
<reference evidence="1" key="1">
    <citation type="journal article" date="2019" name="PLoS Negl. Trop. Dis.">
        <title>Revisiting the worldwide diversity of Leptospira species in the environment.</title>
        <authorList>
            <person name="Vincent A.T."/>
            <person name="Schiettekatte O."/>
            <person name="Bourhy P."/>
            <person name="Veyrier F.J."/>
            <person name="Picardeau M."/>
        </authorList>
    </citation>
    <scope>NUCLEOTIDE SEQUENCE [LARGE SCALE GENOMIC DNA]</scope>
    <source>
        <strain evidence="1">201800293</strain>
    </source>
</reference>
<evidence type="ECO:0000313" key="1">
    <source>
        <dbReference type="EMBL" id="TGK67106.1"/>
    </source>
</evidence>
<dbReference type="Proteomes" id="UP000297239">
    <property type="component" value="Unassembled WGS sequence"/>
</dbReference>
<dbReference type="NCBIfam" id="NF047770">
    <property type="entry name" value="LBF_2127_lipo"/>
    <property type="match status" value="1"/>
</dbReference>
<dbReference type="OrthoDB" id="331468at2"/>
<accession>A0A6N4Q9K6</accession>
<organism evidence="1 2">
    <name type="scientific">Leptospira kanakyensis</name>
    <dbReference type="NCBI Taxonomy" id="2484968"/>
    <lineage>
        <taxon>Bacteria</taxon>
        <taxon>Pseudomonadati</taxon>
        <taxon>Spirochaetota</taxon>
        <taxon>Spirochaetia</taxon>
        <taxon>Leptospirales</taxon>
        <taxon>Leptospiraceae</taxon>
        <taxon>Leptospira</taxon>
    </lineage>
</organism>
<dbReference type="AlphaFoldDB" id="A0A6N4Q9K6"/>
<keyword evidence="2" id="KW-1185">Reference proteome</keyword>
<evidence type="ECO:0000313" key="2">
    <source>
        <dbReference type="Proteomes" id="UP000297239"/>
    </source>
</evidence>
<dbReference type="EMBL" id="RQFF01000037">
    <property type="protein sequence ID" value="TGK67106.1"/>
    <property type="molecule type" value="Genomic_DNA"/>
</dbReference>
<evidence type="ECO:0008006" key="3">
    <source>
        <dbReference type="Google" id="ProtNLM"/>
    </source>
</evidence>
<comment type="caution">
    <text evidence="1">The sequence shown here is derived from an EMBL/GenBank/DDBJ whole genome shotgun (WGS) entry which is preliminary data.</text>
</comment>
<gene>
    <name evidence="1" type="ORF">EHQ18_18590</name>
</gene>
<proteinExistence type="predicted"/>
<sequence>MKNKSKNILKIFFVLLLTSNCTVDIRQVPEPRTVIYSPFFLTQNNLYVGKLEVYTSDSIEYTTAWRHIFKSFLLNNRISKNVKDLNGEKQINKDDYILDIEIYPVLNDKFNYWWTWPAIYPMPGYWPVQMRTYNYETIIKYKIIKNQSIIHESEIKETEEKTITMYGFYRTSEIEKMIEIVNLKALDKCSKEISLKVQ</sequence>